<evidence type="ECO:0000259" key="2">
    <source>
        <dbReference type="Pfam" id="PF02834"/>
    </source>
</evidence>
<dbReference type="EMBL" id="BARV01034417">
    <property type="protein sequence ID" value="GAI58674.1"/>
    <property type="molecule type" value="Genomic_DNA"/>
</dbReference>
<feature type="domain" description="Phosphoesterase HXTX" evidence="2">
    <location>
        <begin position="72"/>
        <end position="113"/>
    </location>
</feature>
<protein>
    <recommendedName>
        <fullName evidence="2">Phosphoesterase HXTX domain-containing protein</fullName>
    </recommendedName>
</protein>
<keyword evidence="1" id="KW-0378">Hydrolase</keyword>
<dbReference type="AlphaFoldDB" id="X1RT46"/>
<feature type="domain" description="Phosphoesterase HXTX" evidence="2">
    <location>
        <begin position="5"/>
        <end position="68"/>
    </location>
</feature>
<dbReference type="HAMAP" id="MF_01940">
    <property type="entry name" value="RNA_CPDase"/>
    <property type="match status" value="1"/>
</dbReference>
<evidence type="ECO:0000313" key="3">
    <source>
        <dbReference type="EMBL" id="GAI58674.1"/>
    </source>
</evidence>
<dbReference type="PANTHER" id="PTHR35561:SF1">
    <property type="entry name" value="RNA 2',3'-CYCLIC PHOSPHODIESTERASE"/>
    <property type="match status" value="1"/>
</dbReference>
<dbReference type="GO" id="GO:0004113">
    <property type="term" value="F:2',3'-cyclic-nucleotide 3'-phosphodiesterase activity"/>
    <property type="evidence" value="ECO:0007669"/>
    <property type="project" value="InterPro"/>
</dbReference>
<evidence type="ECO:0000256" key="1">
    <source>
        <dbReference type="ARBA" id="ARBA00022801"/>
    </source>
</evidence>
<feature type="non-terminal residue" evidence="3">
    <location>
        <position position="140"/>
    </location>
</feature>
<dbReference type="NCBIfam" id="TIGR02258">
    <property type="entry name" value="2_5_ligase"/>
    <property type="match status" value="1"/>
</dbReference>
<accession>X1RT46</accession>
<dbReference type="GO" id="GO:0008664">
    <property type="term" value="F:RNA 2',3'-cyclic 3'-phosphodiesterase activity"/>
    <property type="evidence" value="ECO:0007669"/>
    <property type="project" value="InterPro"/>
</dbReference>
<reference evidence="3" key="1">
    <citation type="journal article" date="2014" name="Front. Microbiol.">
        <title>High frequency of phylogenetically diverse reductive dehalogenase-homologous genes in deep subseafloor sedimentary metagenomes.</title>
        <authorList>
            <person name="Kawai M."/>
            <person name="Futagami T."/>
            <person name="Toyoda A."/>
            <person name="Takaki Y."/>
            <person name="Nishi S."/>
            <person name="Hori S."/>
            <person name="Arai W."/>
            <person name="Tsubouchi T."/>
            <person name="Morono Y."/>
            <person name="Uchiyama I."/>
            <person name="Ito T."/>
            <person name="Fujiyama A."/>
            <person name="Inagaki F."/>
            <person name="Takami H."/>
        </authorList>
    </citation>
    <scope>NUCLEOTIDE SEQUENCE</scope>
    <source>
        <strain evidence="3">Expedition CK06-06</strain>
    </source>
</reference>
<gene>
    <name evidence="3" type="ORF">S06H3_53906</name>
</gene>
<dbReference type="InterPro" id="IPR004175">
    <property type="entry name" value="RNA_CPDase"/>
</dbReference>
<dbReference type="Pfam" id="PF02834">
    <property type="entry name" value="LigT_PEase"/>
    <property type="match status" value="2"/>
</dbReference>
<dbReference type="InterPro" id="IPR014051">
    <property type="entry name" value="Phosphoesterase_HXTX"/>
</dbReference>
<dbReference type="InterPro" id="IPR009097">
    <property type="entry name" value="Cyclic_Pdiesterase"/>
</dbReference>
<comment type="caution">
    <text evidence="3">The sequence shown here is derived from an EMBL/GenBank/DDBJ whole genome shotgun (WGS) entry which is preliminary data.</text>
</comment>
<proteinExistence type="inferred from homology"/>
<sequence>MDARHPFVKWVDFENIHLTLKFLGNVAVNQVTEITEAMKEAIRGVSPFRLEISGLGAFPRMEQPRVIWVGISGETDKLLELQRTMDSKLVRLGFAGENQSFVPHLTLARVRDNASSGDRKDLGRLLTSTKFESKGHITVN</sequence>
<organism evidence="3">
    <name type="scientific">marine sediment metagenome</name>
    <dbReference type="NCBI Taxonomy" id="412755"/>
    <lineage>
        <taxon>unclassified sequences</taxon>
        <taxon>metagenomes</taxon>
        <taxon>ecological metagenomes</taxon>
    </lineage>
</organism>
<dbReference type="Gene3D" id="3.90.1140.10">
    <property type="entry name" value="Cyclic phosphodiesterase"/>
    <property type="match status" value="1"/>
</dbReference>
<name>X1RT46_9ZZZZ</name>
<dbReference type="PANTHER" id="PTHR35561">
    <property type="entry name" value="RNA 2',3'-CYCLIC PHOSPHODIESTERASE"/>
    <property type="match status" value="1"/>
</dbReference>
<dbReference type="SUPFAM" id="SSF55144">
    <property type="entry name" value="LigT-like"/>
    <property type="match status" value="1"/>
</dbReference>